<dbReference type="Proteomes" id="UP001583177">
    <property type="component" value="Unassembled WGS sequence"/>
</dbReference>
<evidence type="ECO:0000256" key="3">
    <source>
        <dbReference type="ARBA" id="ARBA00005704"/>
    </source>
</evidence>
<dbReference type="InterPro" id="IPR006254">
    <property type="entry name" value="Isocitrate_lyase"/>
</dbReference>
<evidence type="ECO:0000256" key="4">
    <source>
        <dbReference type="ARBA" id="ARBA00011881"/>
    </source>
</evidence>
<dbReference type="InterPro" id="IPR015813">
    <property type="entry name" value="Pyrv/PenolPyrv_kinase-like_dom"/>
</dbReference>
<evidence type="ECO:0000256" key="10">
    <source>
        <dbReference type="PIRNR" id="PIRNR001362"/>
    </source>
</evidence>
<comment type="pathway">
    <text evidence="2">Carbohydrate metabolism; glyoxylate cycle; (S)-malate from isocitrate: step 1/2.</text>
</comment>
<comment type="caution">
    <text evidence="11">The sequence shown here is derived from an EMBL/GenBank/DDBJ whole genome shotgun (WGS) entry which is preliminary data.</text>
</comment>
<organism evidence="11 12">
    <name type="scientific">Diaporthe australafricana</name>
    <dbReference type="NCBI Taxonomy" id="127596"/>
    <lineage>
        <taxon>Eukaryota</taxon>
        <taxon>Fungi</taxon>
        <taxon>Dikarya</taxon>
        <taxon>Ascomycota</taxon>
        <taxon>Pezizomycotina</taxon>
        <taxon>Sordariomycetes</taxon>
        <taxon>Sordariomycetidae</taxon>
        <taxon>Diaporthales</taxon>
        <taxon>Diaporthaceae</taxon>
        <taxon>Diaporthe</taxon>
    </lineage>
</organism>
<evidence type="ECO:0000256" key="2">
    <source>
        <dbReference type="ARBA" id="ARBA00004793"/>
    </source>
</evidence>
<dbReference type="NCBIfam" id="TIGR01346">
    <property type="entry name" value="isocit_lyase"/>
    <property type="match status" value="1"/>
</dbReference>
<evidence type="ECO:0000256" key="7">
    <source>
        <dbReference type="ARBA" id="ARBA00022532"/>
    </source>
</evidence>
<name>A0ABR3W3W5_9PEZI</name>
<proteinExistence type="inferred from homology"/>
<evidence type="ECO:0000256" key="8">
    <source>
        <dbReference type="ARBA" id="ARBA00023239"/>
    </source>
</evidence>
<evidence type="ECO:0000313" key="12">
    <source>
        <dbReference type="Proteomes" id="UP001583177"/>
    </source>
</evidence>
<sequence length="581" mass="63878">MAPFVDESISIGAGVSLDFLKFQTSAAKAEMFGLETSALLNLHFEDMAFVSQVAEVEKWWSCPRFTGVRRPYTAEQICSARGSLVVPHASDMLSKKLWSILENRAKTRTTSATFGCMDPVQVTQMAKHIDTVYVSGWQCSATASSSNEPSPDLADYPMDTVPRKVDHLFKAQLFHDRKQRQERLSLPPQRRLNLPQIDYLRPIIADADTGHGGLTATLKLARMFIESGAAGIHIEDQAPGTKKCGHMAGKVMVPMQEHINRLVACRAQADMMGTELVIVARTDSEAATLITSTIDARDHPFILGATKVSVEPLVDVLIAAQTHGSTEQELSDLEKKWMSEAGLKTFDAAFEDAAAEKGLPEPTVAEYFEAVKGKSLSQRRKVAQKLLGGDDIFFDWESPRTREGYYRYKGGIKCAIARGVQYAPYADLVWMESKTPSYEQAAEFAEGLQAVHPGKKMAYNLSPSFNWKRAIPEPTDQACFIARLGELGYVWQFITLAGLHATALSTATFAQAFSHRGMQAYVEQIQEPEREAGVDVLTHQKWSGANYVDSLLAMVSGGLVSTRSMGEGVTEVQFATNGTKA</sequence>
<keyword evidence="6" id="KW-0329">Glyoxylate bypass</keyword>
<keyword evidence="12" id="KW-1185">Reference proteome</keyword>
<keyword evidence="8 10" id="KW-0456">Lyase</keyword>
<protein>
    <recommendedName>
        <fullName evidence="5 10">Isocitrate lyase</fullName>
    </recommendedName>
</protein>
<dbReference type="Pfam" id="PF00463">
    <property type="entry name" value="ICL"/>
    <property type="match status" value="1"/>
</dbReference>
<evidence type="ECO:0000256" key="1">
    <source>
        <dbReference type="ARBA" id="ARBA00001050"/>
    </source>
</evidence>
<comment type="catalytic activity">
    <reaction evidence="9">
        <text>D-threo-isocitrate = glyoxylate + succinate</text>
        <dbReference type="Rhea" id="RHEA:13245"/>
        <dbReference type="ChEBI" id="CHEBI:15562"/>
        <dbReference type="ChEBI" id="CHEBI:30031"/>
        <dbReference type="ChEBI" id="CHEBI:36655"/>
        <dbReference type="EC" id="4.1.3.1"/>
    </reaction>
</comment>
<gene>
    <name evidence="11" type="primary">ICL1_2</name>
    <name evidence="11" type="ORF">Daus18300_012151</name>
</gene>
<evidence type="ECO:0000256" key="6">
    <source>
        <dbReference type="ARBA" id="ARBA00022435"/>
    </source>
</evidence>
<comment type="catalytic activity">
    <reaction evidence="1">
        <text>(2S,3R)-3-hydroxybutane-1,2,3-tricarboxylate = pyruvate + succinate</text>
        <dbReference type="Rhea" id="RHEA:16809"/>
        <dbReference type="ChEBI" id="CHEBI:15361"/>
        <dbReference type="ChEBI" id="CHEBI:30031"/>
        <dbReference type="ChEBI" id="CHEBI:57429"/>
        <dbReference type="EC" id="4.1.3.30"/>
    </reaction>
</comment>
<dbReference type="PIRSF" id="PIRSF001362">
    <property type="entry name" value="Isocit_lyase"/>
    <property type="match status" value="1"/>
</dbReference>
<dbReference type="Gene3D" id="1.10.10.850">
    <property type="match status" value="1"/>
</dbReference>
<dbReference type="InterPro" id="IPR018523">
    <property type="entry name" value="Isocitrate_lyase_ph_CS"/>
</dbReference>
<dbReference type="SUPFAM" id="SSF51621">
    <property type="entry name" value="Phosphoenolpyruvate/pyruvate domain"/>
    <property type="match status" value="1"/>
</dbReference>
<dbReference type="Gene3D" id="3.20.20.60">
    <property type="entry name" value="Phosphoenolpyruvate-binding domains"/>
    <property type="match status" value="1"/>
</dbReference>
<dbReference type="CDD" id="cd00377">
    <property type="entry name" value="ICL_PEPM"/>
    <property type="match status" value="1"/>
</dbReference>
<comment type="similarity">
    <text evidence="3 10">Belongs to the isocitrate lyase/PEP mutase superfamily. Isocitrate lyase family.</text>
</comment>
<evidence type="ECO:0000256" key="5">
    <source>
        <dbReference type="ARBA" id="ARBA00017446"/>
    </source>
</evidence>
<dbReference type="EMBL" id="JAWRVE010000159">
    <property type="protein sequence ID" value="KAL1852470.1"/>
    <property type="molecule type" value="Genomic_DNA"/>
</dbReference>
<reference evidence="11 12" key="1">
    <citation type="journal article" date="2024" name="IMA Fungus">
        <title>IMA Genome - F19 : A genome assembly and annotation guide to empower mycologists, including annotated draft genome sequences of Ceratocystis pirilliformis, Diaporthe australafricana, Fusarium ophioides, Paecilomyces lecythidis, and Sporothrix stenoceras.</title>
        <authorList>
            <person name="Aylward J."/>
            <person name="Wilson A.M."/>
            <person name="Visagie C.M."/>
            <person name="Spraker J."/>
            <person name="Barnes I."/>
            <person name="Buitendag C."/>
            <person name="Ceriani C."/>
            <person name="Del Mar Angel L."/>
            <person name="du Plessis D."/>
            <person name="Fuchs T."/>
            <person name="Gasser K."/>
            <person name="Kramer D."/>
            <person name="Li W."/>
            <person name="Munsamy K."/>
            <person name="Piso A."/>
            <person name="Price J.L."/>
            <person name="Sonnekus B."/>
            <person name="Thomas C."/>
            <person name="van der Nest A."/>
            <person name="van Dijk A."/>
            <person name="van Heerden A."/>
            <person name="van Vuuren N."/>
            <person name="Yilmaz N."/>
            <person name="Duong T.A."/>
            <person name="van der Merwe N.A."/>
            <person name="Wingfield M.J."/>
            <person name="Wingfield B.D."/>
        </authorList>
    </citation>
    <scope>NUCLEOTIDE SEQUENCE [LARGE SCALE GENOMIC DNA]</scope>
    <source>
        <strain evidence="11 12">CMW 18300</strain>
    </source>
</reference>
<comment type="subunit">
    <text evidence="4">Homotetramer.</text>
</comment>
<keyword evidence="7" id="KW-0816">Tricarboxylic acid cycle</keyword>
<dbReference type="PROSITE" id="PS00161">
    <property type="entry name" value="ISOCITRATE_LYASE"/>
    <property type="match status" value="1"/>
</dbReference>
<evidence type="ECO:0000256" key="9">
    <source>
        <dbReference type="ARBA" id="ARBA00023531"/>
    </source>
</evidence>
<dbReference type="PANTHER" id="PTHR21631">
    <property type="entry name" value="ISOCITRATE LYASE/MALATE SYNTHASE"/>
    <property type="match status" value="1"/>
</dbReference>
<dbReference type="GO" id="GO:0004451">
    <property type="term" value="F:isocitrate lyase activity"/>
    <property type="evidence" value="ECO:0007669"/>
    <property type="project" value="UniProtKB-EC"/>
</dbReference>
<evidence type="ECO:0000313" key="11">
    <source>
        <dbReference type="EMBL" id="KAL1852470.1"/>
    </source>
</evidence>
<dbReference type="InterPro" id="IPR040442">
    <property type="entry name" value="Pyrv_kinase-like_dom_sf"/>
</dbReference>
<dbReference type="PANTHER" id="PTHR21631:SF3">
    <property type="entry name" value="BIFUNCTIONAL GLYOXYLATE CYCLE PROTEIN"/>
    <property type="match status" value="1"/>
</dbReference>
<accession>A0ABR3W3W5</accession>
<dbReference type="InterPro" id="IPR039556">
    <property type="entry name" value="ICL/PEPM"/>
</dbReference>